<organism evidence="2 4">
    <name type="scientific">Rhodotorula toruloides</name>
    <name type="common">Yeast</name>
    <name type="synonym">Rhodosporidium toruloides</name>
    <dbReference type="NCBI Taxonomy" id="5286"/>
    <lineage>
        <taxon>Eukaryota</taxon>
        <taxon>Fungi</taxon>
        <taxon>Dikarya</taxon>
        <taxon>Basidiomycota</taxon>
        <taxon>Pucciniomycotina</taxon>
        <taxon>Microbotryomycetes</taxon>
        <taxon>Sporidiobolales</taxon>
        <taxon>Sporidiobolaceae</taxon>
        <taxon>Rhodotorula</taxon>
    </lineage>
</organism>
<gene>
    <name evidence="2" type="primary">FGENESH: predicted gene_1.594</name>
    <name evidence="3" type="ORF">AAT19DRAFT_9031</name>
    <name evidence="2" type="ORF">BN2166_0005940</name>
</gene>
<dbReference type="AlphaFoldDB" id="A0A0K3C7C8"/>
<dbReference type="OMA" id="CSCWEAR"/>
<evidence type="ECO:0000313" key="3">
    <source>
        <dbReference type="EMBL" id="PRQ77963.1"/>
    </source>
</evidence>
<evidence type="ECO:0000313" key="5">
    <source>
        <dbReference type="Proteomes" id="UP000239560"/>
    </source>
</evidence>
<name>A0A0K3C7C8_RHOTO</name>
<evidence type="ECO:0000313" key="4">
    <source>
        <dbReference type="Proteomes" id="UP000199069"/>
    </source>
</evidence>
<feature type="chain" id="PRO_5036294087" evidence="1">
    <location>
        <begin position="24"/>
        <end position="150"/>
    </location>
</feature>
<dbReference type="EMBL" id="LCTV02000001">
    <property type="protein sequence ID" value="PRQ77963.1"/>
    <property type="molecule type" value="Genomic_DNA"/>
</dbReference>
<proteinExistence type="predicted"/>
<accession>A0A0K3C7C8</accession>
<protein>
    <submittedName>
        <fullName evidence="2 3">Transcriptional regulator</fullName>
    </submittedName>
</protein>
<reference evidence="2 4" key="1">
    <citation type="submission" date="2015-07" db="EMBL/GenBank/DDBJ databases">
        <authorList>
            <person name="Cajimat M.N.B."/>
            <person name="Milazzo M.L."/>
            <person name="Fulhorst C.F."/>
        </authorList>
    </citation>
    <scope>NUCLEOTIDE SEQUENCE [LARGE SCALE GENOMIC DNA]</scope>
    <source>
        <strain evidence="2">Single colony</strain>
    </source>
</reference>
<dbReference type="Proteomes" id="UP000199069">
    <property type="component" value="Unassembled WGS sequence"/>
</dbReference>
<dbReference type="OrthoDB" id="2524635at2759"/>
<keyword evidence="4" id="KW-1185">Reference proteome</keyword>
<evidence type="ECO:0000313" key="2">
    <source>
        <dbReference type="EMBL" id="CTR04733.1"/>
    </source>
</evidence>
<dbReference type="EMBL" id="CWKI01000001">
    <property type="protein sequence ID" value="CTR04733.1"/>
    <property type="molecule type" value="Genomic_DNA"/>
</dbReference>
<dbReference type="Gene3D" id="3.30.450.30">
    <property type="entry name" value="Dynein light chain 2a, cytoplasmic"/>
    <property type="match status" value="1"/>
</dbReference>
<evidence type="ECO:0000256" key="1">
    <source>
        <dbReference type="SAM" id="SignalP"/>
    </source>
</evidence>
<keyword evidence="1" id="KW-0732">Signal</keyword>
<dbReference type="Proteomes" id="UP000239560">
    <property type="component" value="Unassembled WGS sequence"/>
</dbReference>
<reference evidence="3 5" key="2">
    <citation type="journal article" date="2018" name="Elife">
        <title>Functional genomics of lipid metabolism in the oleaginous yeast Rhodosporidium toruloides.</title>
        <authorList>
            <person name="Coradetti S.T."/>
            <person name="Pinel D."/>
            <person name="Geiselman G."/>
            <person name="Ito M."/>
            <person name="Mondo S."/>
            <person name="Reilly M.C."/>
            <person name="Cheng Y.F."/>
            <person name="Bauer S."/>
            <person name="Grigoriev I."/>
            <person name="Gladden J.M."/>
            <person name="Simmons B.A."/>
            <person name="Brem R."/>
            <person name="Arkin A.P."/>
            <person name="Skerker J.M."/>
        </authorList>
    </citation>
    <scope>NUCLEOTIDE SEQUENCE [LARGE SCALE GENOMIC DNA]</scope>
    <source>
        <strain evidence="3 5">NBRC 0880</strain>
    </source>
</reference>
<sequence length="150" mass="16059">MPLLLPAPLLTLLDHLVAPTGDGSPHTALVASLQAGHSVLVSHSVPTKKPWPAIRPSEDEEDEDQRVTRYAALAGGAWQAQRAEGGETGEKEQKKEPLMLESEYGRIASIALGGFLLVLVGTEAAPWKVLDKKIRAAAEQLRQPLSSIEA</sequence>
<dbReference type="SUPFAM" id="SSF103196">
    <property type="entry name" value="Roadblock/LC7 domain"/>
    <property type="match status" value="1"/>
</dbReference>
<feature type="signal peptide" evidence="1">
    <location>
        <begin position="1"/>
        <end position="23"/>
    </location>
</feature>